<evidence type="ECO:0000313" key="3">
    <source>
        <dbReference type="Proteomes" id="UP000199572"/>
    </source>
</evidence>
<sequence>MKKFFKKIHFGAVAVLIGTTLVLTQSAFTSASTKRAHEQFGYLNGAWVKISSIDTEEYEYGCNENPAEPVCTGYFDTAVNPTPQPTDAPLSTEPIDRGDFYVTPL</sequence>
<dbReference type="OrthoDB" id="770794at2"/>
<evidence type="ECO:0000313" key="2">
    <source>
        <dbReference type="EMBL" id="SER30308.1"/>
    </source>
</evidence>
<protein>
    <submittedName>
        <fullName evidence="2">Uncharacterized protein</fullName>
    </submittedName>
</protein>
<feature type="signal peptide" evidence="1">
    <location>
        <begin position="1"/>
        <end position="31"/>
    </location>
</feature>
<dbReference type="Proteomes" id="UP000199572">
    <property type="component" value="Unassembled WGS sequence"/>
</dbReference>
<proteinExistence type="predicted"/>
<dbReference type="EMBL" id="FOGG01000007">
    <property type="protein sequence ID" value="SER30308.1"/>
    <property type="molecule type" value="Genomic_DNA"/>
</dbReference>
<organism evidence="2 3">
    <name type="scientific">Pedobacter rhizosphaerae</name>
    <dbReference type="NCBI Taxonomy" id="390241"/>
    <lineage>
        <taxon>Bacteria</taxon>
        <taxon>Pseudomonadati</taxon>
        <taxon>Bacteroidota</taxon>
        <taxon>Sphingobacteriia</taxon>
        <taxon>Sphingobacteriales</taxon>
        <taxon>Sphingobacteriaceae</taxon>
        <taxon>Pedobacter</taxon>
    </lineage>
</organism>
<gene>
    <name evidence="2" type="ORF">SAMN04488023_10714</name>
</gene>
<dbReference type="AlphaFoldDB" id="A0A1H9N341"/>
<evidence type="ECO:0000256" key="1">
    <source>
        <dbReference type="SAM" id="SignalP"/>
    </source>
</evidence>
<accession>A0A1H9N341</accession>
<name>A0A1H9N341_9SPHI</name>
<keyword evidence="3" id="KW-1185">Reference proteome</keyword>
<keyword evidence="1" id="KW-0732">Signal</keyword>
<dbReference type="RefSeq" id="WP_090882979.1">
    <property type="nucleotide sequence ID" value="NZ_FOGG01000007.1"/>
</dbReference>
<feature type="chain" id="PRO_5011577167" evidence="1">
    <location>
        <begin position="32"/>
        <end position="105"/>
    </location>
</feature>
<reference evidence="2 3" key="1">
    <citation type="submission" date="2016-10" db="EMBL/GenBank/DDBJ databases">
        <authorList>
            <person name="de Groot N.N."/>
        </authorList>
    </citation>
    <scope>NUCLEOTIDE SEQUENCE [LARGE SCALE GENOMIC DNA]</scope>
    <source>
        <strain evidence="2 3">DSM 18610</strain>
    </source>
</reference>